<keyword evidence="1" id="KW-0732">Signal</keyword>
<dbReference type="EMBL" id="JANBVN010000008">
    <property type="protein sequence ID" value="KAJ9164887.1"/>
    <property type="molecule type" value="Genomic_DNA"/>
</dbReference>
<accession>A0AA38SL99</accession>
<proteinExistence type="predicted"/>
<feature type="signal peptide" evidence="1">
    <location>
        <begin position="1"/>
        <end position="19"/>
    </location>
</feature>
<comment type="caution">
    <text evidence="2">The sequence shown here is derived from an EMBL/GenBank/DDBJ whole genome shotgun (WGS) entry which is preliminary data.</text>
</comment>
<evidence type="ECO:0000313" key="2">
    <source>
        <dbReference type="EMBL" id="KAJ9164887.1"/>
    </source>
</evidence>
<dbReference type="Proteomes" id="UP001174691">
    <property type="component" value="Unassembled WGS sequence"/>
</dbReference>
<protein>
    <submittedName>
        <fullName evidence="2">Uncharacterized protein</fullName>
    </submittedName>
</protein>
<keyword evidence="3" id="KW-1185">Reference proteome</keyword>
<feature type="chain" id="PRO_5041327148" evidence="1">
    <location>
        <begin position="20"/>
        <end position="188"/>
    </location>
</feature>
<dbReference type="AlphaFoldDB" id="A0AA38SL99"/>
<reference evidence="2" key="1">
    <citation type="submission" date="2022-07" db="EMBL/GenBank/DDBJ databases">
        <title>Fungi with potential for degradation of polypropylene.</title>
        <authorList>
            <person name="Gostincar C."/>
        </authorList>
    </citation>
    <scope>NUCLEOTIDE SEQUENCE</scope>
    <source>
        <strain evidence="2">EXF-13287</strain>
    </source>
</reference>
<gene>
    <name evidence="2" type="ORF">NKR19_g874</name>
</gene>
<sequence length="188" mass="20212">MKLTLTTILTACLLAGASALKIQPLARDSAEYQDYRAKVRALPLHKKGYFHVADDGVARSLGPNNEVLGFVAATPGVLARIAAEAPSPEQRDHLAAVWEGVDGRDVADPWVIKRHLIAPAHRAAANINRRDDVLDARDLIHAELSTPLAKRFCNSAGSTCGNINECIPVDQCTCQITDLSPLGVCVTR</sequence>
<evidence type="ECO:0000256" key="1">
    <source>
        <dbReference type="SAM" id="SignalP"/>
    </source>
</evidence>
<organism evidence="2 3">
    <name type="scientific">Coniochaeta hoffmannii</name>
    <dbReference type="NCBI Taxonomy" id="91930"/>
    <lineage>
        <taxon>Eukaryota</taxon>
        <taxon>Fungi</taxon>
        <taxon>Dikarya</taxon>
        <taxon>Ascomycota</taxon>
        <taxon>Pezizomycotina</taxon>
        <taxon>Sordariomycetes</taxon>
        <taxon>Sordariomycetidae</taxon>
        <taxon>Coniochaetales</taxon>
        <taxon>Coniochaetaceae</taxon>
        <taxon>Coniochaeta</taxon>
    </lineage>
</organism>
<evidence type="ECO:0000313" key="3">
    <source>
        <dbReference type="Proteomes" id="UP001174691"/>
    </source>
</evidence>
<name>A0AA38SL99_9PEZI</name>